<dbReference type="InterPro" id="IPR056144">
    <property type="entry name" value="DUF7727"/>
</dbReference>
<feature type="transmembrane region" description="Helical" evidence="1">
    <location>
        <begin position="88"/>
        <end position="106"/>
    </location>
</feature>
<keyword evidence="1" id="KW-1133">Transmembrane helix</keyword>
<dbReference type="Proteomes" id="UP000054559">
    <property type="component" value="Unassembled WGS sequence"/>
</dbReference>
<feature type="transmembrane region" description="Helical" evidence="1">
    <location>
        <begin position="57"/>
        <end position="76"/>
    </location>
</feature>
<organism evidence="3 4">
    <name type="scientific">Coccidioides immitis RMSCC 3703</name>
    <dbReference type="NCBI Taxonomy" id="454286"/>
    <lineage>
        <taxon>Eukaryota</taxon>
        <taxon>Fungi</taxon>
        <taxon>Dikarya</taxon>
        <taxon>Ascomycota</taxon>
        <taxon>Pezizomycotina</taxon>
        <taxon>Eurotiomycetes</taxon>
        <taxon>Eurotiomycetidae</taxon>
        <taxon>Onygenales</taxon>
        <taxon>Onygenaceae</taxon>
        <taxon>Coccidioides</taxon>
    </lineage>
</organism>
<name>A0A0J8QPJ3_COCIT</name>
<feature type="transmembrane region" description="Helical" evidence="1">
    <location>
        <begin position="20"/>
        <end position="37"/>
    </location>
</feature>
<dbReference type="STRING" id="454286.A0A0J8QPJ3"/>
<dbReference type="AlphaFoldDB" id="A0A0J8QPJ3"/>
<protein>
    <recommendedName>
        <fullName evidence="2">DUF7727 domain-containing protein</fullName>
    </recommendedName>
</protein>
<evidence type="ECO:0000259" key="2">
    <source>
        <dbReference type="Pfam" id="PF24853"/>
    </source>
</evidence>
<gene>
    <name evidence="3" type="ORF">CISG_09976</name>
</gene>
<evidence type="ECO:0000256" key="1">
    <source>
        <dbReference type="SAM" id="Phobius"/>
    </source>
</evidence>
<dbReference type="EMBL" id="DS268237">
    <property type="protein sequence ID" value="KMU73243.1"/>
    <property type="molecule type" value="Genomic_DNA"/>
</dbReference>
<keyword evidence="1" id="KW-0812">Transmembrane</keyword>
<dbReference type="PANTHER" id="PTHR40629">
    <property type="entry name" value="PRO41 PROTEIN"/>
    <property type="match status" value="1"/>
</dbReference>
<keyword evidence="1" id="KW-0472">Membrane</keyword>
<accession>A0A0J8QPJ3</accession>
<evidence type="ECO:0000313" key="4">
    <source>
        <dbReference type="Proteomes" id="UP000054559"/>
    </source>
</evidence>
<dbReference type="PANTHER" id="PTHR40629:SF1">
    <property type="entry name" value="PRO41 PROTEIN"/>
    <property type="match status" value="1"/>
</dbReference>
<evidence type="ECO:0000313" key="3">
    <source>
        <dbReference type="EMBL" id="KMU73243.1"/>
    </source>
</evidence>
<feature type="domain" description="DUF7727" evidence="2">
    <location>
        <begin position="19"/>
        <end position="130"/>
    </location>
</feature>
<proteinExistence type="predicted"/>
<dbReference type="Pfam" id="PF24853">
    <property type="entry name" value="DUF7727"/>
    <property type="match status" value="1"/>
</dbReference>
<reference evidence="4" key="1">
    <citation type="journal article" date="2010" name="Genome Res.">
        <title>Population genomic sequencing of Coccidioides fungi reveals recent hybridization and transposon control.</title>
        <authorList>
            <person name="Neafsey D.E."/>
            <person name="Barker B.M."/>
            <person name="Sharpton T.J."/>
            <person name="Stajich J.E."/>
            <person name="Park D.J."/>
            <person name="Whiston E."/>
            <person name="Hung C.-Y."/>
            <person name="McMahan C."/>
            <person name="White J."/>
            <person name="Sykes S."/>
            <person name="Heiman D."/>
            <person name="Young S."/>
            <person name="Zeng Q."/>
            <person name="Abouelleil A."/>
            <person name="Aftuck L."/>
            <person name="Bessette D."/>
            <person name="Brown A."/>
            <person name="FitzGerald M."/>
            <person name="Lui A."/>
            <person name="Macdonald J.P."/>
            <person name="Priest M."/>
            <person name="Orbach M.J."/>
            <person name="Galgiani J.N."/>
            <person name="Kirkland T.N."/>
            <person name="Cole G.T."/>
            <person name="Birren B.W."/>
            <person name="Henn M.R."/>
            <person name="Taylor J.W."/>
            <person name="Rounsley S.D."/>
        </authorList>
    </citation>
    <scope>NUCLEOTIDE SEQUENCE [LARGE SCALE GENOMIC DNA]</scope>
    <source>
        <strain evidence="4">RMSCC 3703</strain>
    </source>
</reference>
<dbReference type="OrthoDB" id="2110422at2759"/>
<sequence length="149" mass="16905">MRKLIKIHLAMINCPHRSNLYVRTCQFAAGIHGFFWPKVFWDFLTKNLDGAVKPVPVLQIFNVIFGLIGIALEWPLKPIAGTLVHRSIEARLLVLPVSTLLAALLYQGTNPAIYYIVGMIVYFWGYSEGEVVCPEPWTLPKRPARVMKV</sequence>